<dbReference type="SMART" id="SM00387">
    <property type="entry name" value="HATPase_c"/>
    <property type="match status" value="1"/>
</dbReference>
<dbReference type="InterPro" id="IPR013655">
    <property type="entry name" value="PAS_fold_3"/>
</dbReference>
<feature type="domain" description="PAC" evidence="9">
    <location>
        <begin position="686"/>
        <end position="738"/>
    </location>
</feature>
<feature type="transmembrane region" description="Helical" evidence="6">
    <location>
        <begin position="24"/>
        <end position="43"/>
    </location>
</feature>
<keyword evidence="3" id="KW-0597">Phosphoprotein</keyword>
<dbReference type="Gene3D" id="3.30.450.20">
    <property type="entry name" value="PAS domain"/>
    <property type="match status" value="4"/>
</dbReference>
<dbReference type="KEGG" id="fku:FGKAn22_13990"/>
<evidence type="ECO:0000259" key="9">
    <source>
        <dbReference type="PROSITE" id="PS50113"/>
    </source>
</evidence>
<dbReference type="PROSITE" id="PS50109">
    <property type="entry name" value="HIS_KIN"/>
    <property type="match status" value="1"/>
</dbReference>
<dbReference type="EMBL" id="AP019536">
    <property type="protein sequence ID" value="BBI99706.1"/>
    <property type="molecule type" value="Genomic_DNA"/>
</dbReference>
<accession>A0AAN1SZW2</accession>
<keyword evidence="6" id="KW-1133">Transmembrane helix</keyword>
<dbReference type="Proteomes" id="UP001319121">
    <property type="component" value="Chromosome"/>
</dbReference>
<evidence type="ECO:0000256" key="4">
    <source>
        <dbReference type="ARBA" id="ARBA00022679"/>
    </source>
</evidence>
<dbReference type="InterPro" id="IPR000014">
    <property type="entry name" value="PAS"/>
</dbReference>
<dbReference type="AlphaFoldDB" id="A0AAN1SZW2"/>
<comment type="catalytic activity">
    <reaction evidence="1">
        <text>ATP + protein L-histidine = ADP + protein N-phospho-L-histidine.</text>
        <dbReference type="EC" id="2.7.13.3"/>
    </reaction>
</comment>
<dbReference type="Pfam" id="PF13426">
    <property type="entry name" value="PAS_9"/>
    <property type="match status" value="2"/>
</dbReference>
<sequence length="1098" mass="124563">MKLFGRVFRNSNASHSLAKDLKPYLPLLVYIIVALLIAATYALSFRHIEKLIEAGELRDLGAIADAKVRQIAAWRESEKRRERSFSRDSMIAAEFEKWLQEGAPANARKQQLRQMLTEMQYVNGYHSIALLDKGGAARITVGGQHEVGGEDAGLATLAMKRREVVFADFHWSTQGDAGINLDLASPLIASGKPDRIVGAVVIRIDPDQFLYPLIQSWPTQSASAETLLLKRDGNDALFLNNVRHQQGAALSMRIPLSMSTSPCAMALLGKRRTTNGIDYRGIPVVAEMRSIPGTPWFIVSKIDREELFAPVNRLRAWSMALAFGFVMVGGGLLFLWLRNHRARYRLLKAQRDSAVERELLAKHYEYLTRYANDIILVTDEEGNVIEANARALQAYGYSQEEFLQMQIRGLCDVSQDPASCAQQTELLGEQGESRFESMTRRKDGSVFPVEVSGRVIGVEGAKYLQFIMRDISERRQADEALRRSETLLKESQQMAHIGSWEMDLVNNVLYWSDENYRIFGIDQQCFGASYEAFLNIVHPDDREMVNQAYTESIQNRTPYMVVHRLLLPDQRIKYVQEWCETHYDEEGKPLRSVGTTQDITERQLAKNELRKSAEVVEDLYNHAPCGYHSLDKHGIILQINDTELDWLGYTRDEVVGKMAITDFCTDKSIQDFRENFPRFMKTGEINGVEYDFVCKDGKIMHILLSATAIYDHEGNYVMSRSTLHDITSRKMAENMLVESEERFRIMADLAPIMIWLADAQGGDEYLGCNFFNKGWHEFTGLPLEQTQGRNWLDIVHVADRKNCLAAYTKAFRKLRPFKLEYRLRHRDGKFRWVQDSGIPRFTDDGRFLGFIGTCIDTSEQRSFEAIRGEMEHAGRLNLAGEMASGLAHELSQPLTAANNYLDACLRRMDEQEWDREKLQQAVKLAHLQTDRAGKIIGQLKSMVRKQGHERTMTDINQVIKNAVILLEREFQHQSVTVVLDLPALPQIPANRVEIEQVLINLMKNAVEAMSASPQRELSIATRVAESGDILVMVRDTGCGIVADDMDKIFNPFHTSKQDGLGLGLAICRTLVENYGGRIWVEPGRDSGTDFNFTLSAGR</sequence>
<evidence type="ECO:0000256" key="3">
    <source>
        <dbReference type="ARBA" id="ARBA00022553"/>
    </source>
</evidence>
<dbReference type="Pfam" id="PF00512">
    <property type="entry name" value="HisKA"/>
    <property type="match status" value="1"/>
</dbReference>
<evidence type="ECO:0000256" key="1">
    <source>
        <dbReference type="ARBA" id="ARBA00000085"/>
    </source>
</evidence>
<evidence type="ECO:0000256" key="6">
    <source>
        <dbReference type="SAM" id="Phobius"/>
    </source>
</evidence>
<evidence type="ECO:0000313" key="11">
    <source>
        <dbReference type="Proteomes" id="UP001319121"/>
    </source>
</evidence>
<feature type="domain" description="PAS" evidence="8">
    <location>
        <begin position="484"/>
        <end position="556"/>
    </location>
</feature>
<evidence type="ECO:0000313" key="10">
    <source>
        <dbReference type="EMBL" id="BBI99706.1"/>
    </source>
</evidence>
<dbReference type="InterPro" id="IPR052162">
    <property type="entry name" value="Sensor_kinase/Photoreceptor"/>
</dbReference>
<dbReference type="InterPro" id="IPR004358">
    <property type="entry name" value="Sig_transdc_His_kin-like_C"/>
</dbReference>
<dbReference type="SMART" id="SM00086">
    <property type="entry name" value="PAC"/>
    <property type="match status" value="4"/>
</dbReference>
<protein>
    <recommendedName>
        <fullName evidence="2">histidine kinase</fullName>
        <ecNumber evidence="2">2.7.13.3</ecNumber>
    </recommendedName>
</protein>
<dbReference type="SUPFAM" id="SSF55785">
    <property type="entry name" value="PYP-like sensor domain (PAS domain)"/>
    <property type="match status" value="4"/>
</dbReference>
<feature type="domain" description="PAC" evidence="9">
    <location>
        <begin position="433"/>
        <end position="483"/>
    </location>
</feature>
<dbReference type="Gene3D" id="3.30.565.10">
    <property type="entry name" value="Histidine kinase-like ATPase, C-terminal domain"/>
    <property type="match status" value="1"/>
</dbReference>
<feature type="domain" description="PAS" evidence="8">
    <location>
        <begin position="612"/>
        <end position="683"/>
    </location>
</feature>
<keyword evidence="4" id="KW-0808">Transferase</keyword>
<reference evidence="10 11" key="1">
    <citation type="submission" date="2019-03" db="EMBL/GenBank/DDBJ databases">
        <title>Complete genome sequence of Ferrigenium kumadai strain An22, a microaerophilic iron-oxidizing bacterium isolated from a paddy field soil.</title>
        <authorList>
            <person name="Watanabe T."/>
            <person name="Asakawa S."/>
        </authorList>
    </citation>
    <scope>NUCLEOTIDE SEQUENCE [LARGE SCALE GENOMIC DNA]</scope>
    <source>
        <strain evidence="10 11">An22</strain>
    </source>
</reference>
<dbReference type="InterPro" id="IPR003661">
    <property type="entry name" value="HisK_dim/P_dom"/>
</dbReference>
<dbReference type="InterPro" id="IPR035965">
    <property type="entry name" value="PAS-like_dom_sf"/>
</dbReference>
<dbReference type="InterPro" id="IPR005467">
    <property type="entry name" value="His_kinase_dom"/>
</dbReference>
<dbReference type="SUPFAM" id="SSF47384">
    <property type="entry name" value="Homodimeric domain of signal transducing histidine kinase"/>
    <property type="match status" value="1"/>
</dbReference>
<dbReference type="InterPro" id="IPR036890">
    <property type="entry name" value="HATPase_C_sf"/>
</dbReference>
<feature type="domain" description="PAC" evidence="9">
    <location>
        <begin position="559"/>
        <end position="611"/>
    </location>
</feature>
<dbReference type="PANTHER" id="PTHR43304:SF1">
    <property type="entry name" value="PAC DOMAIN-CONTAINING PROTEIN"/>
    <property type="match status" value="1"/>
</dbReference>
<dbReference type="SMART" id="SM00388">
    <property type="entry name" value="HisKA"/>
    <property type="match status" value="1"/>
</dbReference>
<dbReference type="Pfam" id="PF08447">
    <property type="entry name" value="PAS_3"/>
    <property type="match status" value="2"/>
</dbReference>
<evidence type="ECO:0000256" key="2">
    <source>
        <dbReference type="ARBA" id="ARBA00012438"/>
    </source>
</evidence>
<dbReference type="EC" id="2.7.13.3" evidence="2"/>
<dbReference type="NCBIfam" id="TIGR00229">
    <property type="entry name" value="sensory_box"/>
    <property type="match status" value="4"/>
</dbReference>
<dbReference type="GO" id="GO:0000155">
    <property type="term" value="F:phosphorelay sensor kinase activity"/>
    <property type="evidence" value="ECO:0007669"/>
    <property type="project" value="InterPro"/>
</dbReference>
<proteinExistence type="predicted"/>
<dbReference type="Gene3D" id="1.10.287.130">
    <property type="match status" value="1"/>
</dbReference>
<dbReference type="SUPFAM" id="SSF55874">
    <property type="entry name" value="ATPase domain of HSP90 chaperone/DNA topoisomerase II/histidine kinase"/>
    <property type="match status" value="1"/>
</dbReference>
<feature type="domain" description="PAS" evidence="8">
    <location>
        <begin position="360"/>
        <end position="403"/>
    </location>
</feature>
<feature type="domain" description="PAS" evidence="8">
    <location>
        <begin position="739"/>
        <end position="814"/>
    </location>
</feature>
<keyword evidence="6" id="KW-0472">Membrane</keyword>
<organism evidence="10 11">
    <name type="scientific">Ferrigenium kumadai</name>
    <dbReference type="NCBI Taxonomy" id="1682490"/>
    <lineage>
        <taxon>Bacteria</taxon>
        <taxon>Pseudomonadati</taxon>
        <taxon>Pseudomonadota</taxon>
        <taxon>Betaproteobacteria</taxon>
        <taxon>Nitrosomonadales</taxon>
        <taxon>Gallionellaceae</taxon>
        <taxon>Ferrigenium</taxon>
    </lineage>
</organism>
<keyword evidence="5" id="KW-0418">Kinase</keyword>
<feature type="domain" description="Histidine kinase" evidence="7">
    <location>
        <begin position="885"/>
        <end position="1098"/>
    </location>
</feature>
<dbReference type="InterPro" id="IPR003594">
    <property type="entry name" value="HATPase_dom"/>
</dbReference>
<dbReference type="SMART" id="SM00091">
    <property type="entry name" value="PAS"/>
    <property type="match status" value="4"/>
</dbReference>
<dbReference type="InterPro" id="IPR000700">
    <property type="entry name" value="PAS-assoc_C"/>
</dbReference>
<evidence type="ECO:0000259" key="8">
    <source>
        <dbReference type="PROSITE" id="PS50112"/>
    </source>
</evidence>
<dbReference type="Gene3D" id="2.10.70.100">
    <property type="match status" value="1"/>
</dbReference>
<gene>
    <name evidence="10" type="ORF">FGKAn22_13990</name>
</gene>
<evidence type="ECO:0000259" key="7">
    <source>
        <dbReference type="PROSITE" id="PS50109"/>
    </source>
</evidence>
<dbReference type="PRINTS" id="PR00344">
    <property type="entry name" value="BCTRLSENSOR"/>
</dbReference>
<feature type="transmembrane region" description="Helical" evidence="6">
    <location>
        <begin position="316"/>
        <end position="337"/>
    </location>
</feature>
<keyword evidence="11" id="KW-1185">Reference proteome</keyword>
<dbReference type="PROSITE" id="PS50112">
    <property type="entry name" value="PAS"/>
    <property type="match status" value="4"/>
</dbReference>
<evidence type="ECO:0000256" key="5">
    <source>
        <dbReference type="ARBA" id="ARBA00022777"/>
    </source>
</evidence>
<dbReference type="PANTHER" id="PTHR43304">
    <property type="entry name" value="PHYTOCHROME-LIKE PROTEIN CPH1"/>
    <property type="match status" value="1"/>
</dbReference>
<dbReference type="InterPro" id="IPR001610">
    <property type="entry name" value="PAC"/>
</dbReference>
<dbReference type="Pfam" id="PF02518">
    <property type="entry name" value="HATPase_c"/>
    <property type="match status" value="1"/>
</dbReference>
<dbReference type="CDD" id="cd00082">
    <property type="entry name" value="HisKA"/>
    <property type="match status" value="1"/>
</dbReference>
<feature type="domain" description="PAC" evidence="9">
    <location>
        <begin position="817"/>
        <end position="869"/>
    </location>
</feature>
<keyword evidence="6" id="KW-0812">Transmembrane</keyword>
<dbReference type="FunFam" id="3.30.450.20:FF:000099">
    <property type="entry name" value="Sensory box sensor histidine kinase"/>
    <property type="match status" value="1"/>
</dbReference>
<name>A0AAN1SZW2_9PROT</name>
<dbReference type="RefSeq" id="WP_212784938.1">
    <property type="nucleotide sequence ID" value="NZ_AP019536.1"/>
</dbReference>
<dbReference type="CDD" id="cd00130">
    <property type="entry name" value="PAS"/>
    <property type="match status" value="4"/>
</dbReference>
<dbReference type="InterPro" id="IPR036097">
    <property type="entry name" value="HisK_dim/P_sf"/>
</dbReference>
<dbReference type="PROSITE" id="PS50113">
    <property type="entry name" value="PAC"/>
    <property type="match status" value="4"/>
</dbReference>